<evidence type="ECO:0000256" key="2">
    <source>
        <dbReference type="ARBA" id="ARBA00022741"/>
    </source>
</evidence>
<reference evidence="5 6" key="1">
    <citation type="submission" date="2023-12" db="EMBL/GenBank/DDBJ databases">
        <title>Sinomonas terricola sp. nov, isolated from litchi orchard soil in Guangdong, PR China.</title>
        <authorList>
            <person name="Jiaxin W."/>
            <person name="Yang Z."/>
            <person name="Honghui Z."/>
        </authorList>
    </citation>
    <scope>NUCLEOTIDE SEQUENCE [LARGE SCALE GENOMIC DNA]</scope>
    <source>
        <strain evidence="5 6">JGH33</strain>
    </source>
</reference>
<feature type="domain" description="ABC transporter" evidence="4">
    <location>
        <begin position="11"/>
        <end position="218"/>
    </location>
</feature>
<dbReference type="Pfam" id="PF00005">
    <property type="entry name" value="ABC_tran"/>
    <property type="match status" value="1"/>
</dbReference>
<name>A0ABU5T225_9MICC</name>
<comment type="caution">
    <text evidence="5">The sequence shown here is derived from an EMBL/GenBank/DDBJ whole genome shotgun (WGS) entry which is preliminary data.</text>
</comment>
<keyword evidence="1" id="KW-0813">Transport</keyword>
<proteinExistence type="predicted"/>
<protein>
    <submittedName>
        <fullName evidence="5">ATP-binding cassette domain-containing protein</fullName>
    </submittedName>
</protein>
<dbReference type="SUPFAM" id="SSF52540">
    <property type="entry name" value="P-loop containing nucleoside triphosphate hydrolases"/>
    <property type="match status" value="1"/>
</dbReference>
<dbReference type="InterPro" id="IPR050166">
    <property type="entry name" value="ABC_transporter_ATP-bind"/>
</dbReference>
<evidence type="ECO:0000256" key="1">
    <source>
        <dbReference type="ARBA" id="ARBA00022448"/>
    </source>
</evidence>
<dbReference type="Proteomes" id="UP001304769">
    <property type="component" value="Unassembled WGS sequence"/>
</dbReference>
<dbReference type="PROSITE" id="PS50893">
    <property type="entry name" value="ABC_TRANSPORTER_2"/>
    <property type="match status" value="1"/>
</dbReference>
<dbReference type="EMBL" id="JAYGGQ010000001">
    <property type="protein sequence ID" value="MEA5453690.1"/>
    <property type="molecule type" value="Genomic_DNA"/>
</dbReference>
<keyword evidence="2" id="KW-0547">Nucleotide-binding</keyword>
<dbReference type="PROSITE" id="PS00211">
    <property type="entry name" value="ABC_TRANSPORTER_1"/>
    <property type="match status" value="1"/>
</dbReference>
<dbReference type="InterPro" id="IPR003439">
    <property type="entry name" value="ABC_transporter-like_ATP-bd"/>
</dbReference>
<accession>A0ABU5T225</accession>
<keyword evidence="3 5" id="KW-0067">ATP-binding</keyword>
<evidence type="ECO:0000259" key="4">
    <source>
        <dbReference type="PROSITE" id="PS50893"/>
    </source>
</evidence>
<dbReference type="SMART" id="SM00382">
    <property type="entry name" value="AAA"/>
    <property type="match status" value="1"/>
</dbReference>
<evidence type="ECO:0000313" key="5">
    <source>
        <dbReference type="EMBL" id="MEA5453690.1"/>
    </source>
</evidence>
<dbReference type="InterPro" id="IPR017871">
    <property type="entry name" value="ABC_transporter-like_CS"/>
</dbReference>
<dbReference type="InterPro" id="IPR027417">
    <property type="entry name" value="P-loop_NTPase"/>
</dbReference>
<evidence type="ECO:0000256" key="3">
    <source>
        <dbReference type="ARBA" id="ARBA00022840"/>
    </source>
</evidence>
<sequence>MRSKLTSEPAVVLHGVGHGFVRDQWLFEGLSATFPRGTITGVSGPSGSGKSTLLSIIAGWEKPRRGRVVVARGTTIRWVFQNPFGVPRRTALDHVALALLARGLGRAAATAEAAALLADFGLAGSADSTFSALSGGEAQRLMLARAVAGHPDLILVDEPTAQLDRANAATVNSVLAALAARGSAVVVASHDAETLAACDAVVDLSARAATAQGEAAHAHP</sequence>
<dbReference type="Gene3D" id="3.40.50.300">
    <property type="entry name" value="P-loop containing nucleotide triphosphate hydrolases"/>
    <property type="match status" value="1"/>
</dbReference>
<dbReference type="GO" id="GO:0005524">
    <property type="term" value="F:ATP binding"/>
    <property type="evidence" value="ECO:0007669"/>
    <property type="project" value="UniProtKB-KW"/>
</dbReference>
<keyword evidence="6" id="KW-1185">Reference proteome</keyword>
<dbReference type="RefSeq" id="WP_323277439.1">
    <property type="nucleotide sequence ID" value="NZ_JAYGGQ010000001.1"/>
</dbReference>
<dbReference type="InterPro" id="IPR003593">
    <property type="entry name" value="AAA+_ATPase"/>
</dbReference>
<dbReference type="PANTHER" id="PTHR42788:SF13">
    <property type="entry name" value="ALIPHATIC SULFONATES IMPORT ATP-BINDING PROTEIN SSUB"/>
    <property type="match status" value="1"/>
</dbReference>
<dbReference type="PANTHER" id="PTHR42788">
    <property type="entry name" value="TAURINE IMPORT ATP-BINDING PROTEIN-RELATED"/>
    <property type="match status" value="1"/>
</dbReference>
<gene>
    <name evidence="5" type="ORF">SPF06_03050</name>
</gene>
<organism evidence="5 6">
    <name type="scientific">Sinomonas terricola</name>
    <dbReference type="NCBI Taxonomy" id="3110330"/>
    <lineage>
        <taxon>Bacteria</taxon>
        <taxon>Bacillati</taxon>
        <taxon>Actinomycetota</taxon>
        <taxon>Actinomycetes</taxon>
        <taxon>Micrococcales</taxon>
        <taxon>Micrococcaceae</taxon>
        <taxon>Sinomonas</taxon>
    </lineage>
</organism>
<evidence type="ECO:0000313" key="6">
    <source>
        <dbReference type="Proteomes" id="UP001304769"/>
    </source>
</evidence>